<evidence type="ECO:0000259" key="2">
    <source>
        <dbReference type="SMART" id="SM01007"/>
    </source>
</evidence>
<dbReference type="InterPro" id="IPR036409">
    <property type="entry name" value="Aldolase_II/adducin_N_sf"/>
</dbReference>
<dbReference type="Gene3D" id="3.40.225.10">
    <property type="entry name" value="Class II aldolase/adducin N-terminal domain"/>
    <property type="match status" value="1"/>
</dbReference>
<dbReference type="EMBL" id="JAVUPU010000008">
    <property type="protein sequence ID" value="MDT9600361.1"/>
    <property type="molecule type" value="Genomic_DNA"/>
</dbReference>
<dbReference type="NCBIfam" id="NF005484">
    <property type="entry name" value="PRK07090.1"/>
    <property type="match status" value="1"/>
</dbReference>
<sequence length="264" mass="29080">MDQDKPAMFAEDEQAAMRRVEERLEDLSGSSGLGLVQRIALGCRFLARQGHGGNLAGQITARAEEAGTYWTTDWGRGFADACVSGVVRIDREMNVVEGEGKPNPAIRFHLWIYETRPQTAAIVHTHPPFASALGMTSEPFVVAHMDSAMFWDDCARLDHWPGLPLANEEGRIISEALGDKRSILLAHHGLLTAGSTFDEALYLACLLERACQMQIRARTLGAIRPIDPALAAEARDFLLKPKLVSGTVDYWLRQIVRTDGDALQ</sequence>
<keyword evidence="4" id="KW-1185">Reference proteome</keyword>
<dbReference type="EC" id="4.1.2.-" evidence="3"/>
<name>A0ABU3QAG8_9SPHN</name>
<reference evidence="3 4" key="1">
    <citation type="submission" date="2023-05" db="EMBL/GenBank/DDBJ databases">
        <authorList>
            <person name="Guo Y."/>
        </authorList>
    </citation>
    <scope>NUCLEOTIDE SEQUENCE [LARGE SCALE GENOMIC DNA]</scope>
    <source>
        <strain evidence="3 4">GR2756</strain>
    </source>
</reference>
<dbReference type="Pfam" id="PF00596">
    <property type="entry name" value="Aldolase_II"/>
    <property type="match status" value="1"/>
</dbReference>
<dbReference type="PANTHER" id="PTHR10672:SF3">
    <property type="entry name" value="PROTEIN HU-LI TAI SHAO"/>
    <property type="match status" value="1"/>
</dbReference>
<protein>
    <submittedName>
        <fullName evidence="3">Aldolase</fullName>
        <ecNumber evidence="3">4.1.2.-</ecNumber>
    </submittedName>
</protein>
<accession>A0ABU3QAG8</accession>
<comment type="similarity">
    <text evidence="1">Belongs to the aldolase class II family.</text>
</comment>
<proteinExistence type="inferred from homology"/>
<dbReference type="InterPro" id="IPR001303">
    <property type="entry name" value="Aldolase_II/adducin_N"/>
</dbReference>
<feature type="domain" description="Class II aldolase/adducin N-terminal" evidence="2">
    <location>
        <begin position="37"/>
        <end position="215"/>
    </location>
</feature>
<evidence type="ECO:0000313" key="3">
    <source>
        <dbReference type="EMBL" id="MDT9600361.1"/>
    </source>
</evidence>
<organism evidence="3 4">
    <name type="scientific">Sphingosinicella rhizophila</name>
    <dbReference type="NCBI Taxonomy" id="3050082"/>
    <lineage>
        <taxon>Bacteria</taxon>
        <taxon>Pseudomonadati</taxon>
        <taxon>Pseudomonadota</taxon>
        <taxon>Alphaproteobacteria</taxon>
        <taxon>Sphingomonadales</taxon>
        <taxon>Sphingosinicellaceae</taxon>
        <taxon>Sphingosinicella</taxon>
    </lineage>
</organism>
<keyword evidence="3" id="KW-0456">Lyase</keyword>
<dbReference type="Proteomes" id="UP001259572">
    <property type="component" value="Unassembled WGS sequence"/>
</dbReference>
<dbReference type="InterPro" id="IPR051017">
    <property type="entry name" value="Aldolase-II_Adducin_sf"/>
</dbReference>
<dbReference type="SMART" id="SM01007">
    <property type="entry name" value="Aldolase_II"/>
    <property type="match status" value="1"/>
</dbReference>
<gene>
    <name evidence="3" type="ORF">RQX22_15485</name>
</gene>
<dbReference type="GO" id="GO:0016829">
    <property type="term" value="F:lyase activity"/>
    <property type="evidence" value="ECO:0007669"/>
    <property type="project" value="UniProtKB-KW"/>
</dbReference>
<evidence type="ECO:0000256" key="1">
    <source>
        <dbReference type="ARBA" id="ARBA00037961"/>
    </source>
</evidence>
<dbReference type="RefSeq" id="WP_315727465.1">
    <property type="nucleotide sequence ID" value="NZ_JAVUPU010000008.1"/>
</dbReference>
<dbReference type="SUPFAM" id="SSF53639">
    <property type="entry name" value="AraD/HMP-PK domain-like"/>
    <property type="match status" value="1"/>
</dbReference>
<dbReference type="PANTHER" id="PTHR10672">
    <property type="entry name" value="ADDUCIN"/>
    <property type="match status" value="1"/>
</dbReference>
<evidence type="ECO:0000313" key="4">
    <source>
        <dbReference type="Proteomes" id="UP001259572"/>
    </source>
</evidence>
<comment type="caution">
    <text evidence="3">The sequence shown here is derived from an EMBL/GenBank/DDBJ whole genome shotgun (WGS) entry which is preliminary data.</text>
</comment>